<feature type="transmembrane region" description="Helical" evidence="15">
    <location>
        <begin position="231"/>
        <end position="252"/>
    </location>
</feature>
<dbReference type="GeneID" id="103121572"/>
<dbReference type="InterPro" id="IPR007960">
    <property type="entry name" value="TAS2R"/>
</dbReference>
<organism evidence="16 17">
    <name type="scientific">Erinaceus europaeus</name>
    <name type="common">Western European hedgehog</name>
    <dbReference type="NCBI Taxonomy" id="9365"/>
    <lineage>
        <taxon>Eukaryota</taxon>
        <taxon>Metazoa</taxon>
        <taxon>Chordata</taxon>
        <taxon>Craniata</taxon>
        <taxon>Vertebrata</taxon>
        <taxon>Euteleostomi</taxon>
        <taxon>Mammalia</taxon>
        <taxon>Eutheria</taxon>
        <taxon>Laurasiatheria</taxon>
        <taxon>Eulipotyphla</taxon>
        <taxon>Erinaceidae</taxon>
        <taxon>Erinaceinae</taxon>
        <taxon>Erinaceus</taxon>
    </lineage>
</organism>
<evidence type="ECO:0000256" key="2">
    <source>
        <dbReference type="ARBA" id="ARBA00007376"/>
    </source>
</evidence>
<dbReference type="eggNOG" id="ENOG502SKRK">
    <property type="taxonomic scope" value="Eukaryota"/>
</dbReference>
<keyword evidence="5 14" id="KW-0812">Transmembrane</keyword>
<evidence type="ECO:0000256" key="11">
    <source>
        <dbReference type="ARBA" id="ARBA00023224"/>
    </source>
</evidence>
<keyword evidence="10" id="KW-0325">Glycoprotein</keyword>
<gene>
    <name evidence="17" type="primary">LOC103121572</name>
</gene>
<evidence type="ECO:0000256" key="12">
    <source>
        <dbReference type="ARBA" id="ARBA00025304"/>
    </source>
</evidence>
<evidence type="ECO:0000256" key="9">
    <source>
        <dbReference type="ARBA" id="ARBA00023170"/>
    </source>
</evidence>
<keyword evidence="9 14" id="KW-0675">Receptor</keyword>
<reference evidence="17" key="1">
    <citation type="submission" date="2025-08" db="UniProtKB">
        <authorList>
            <consortium name="RefSeq"/>
        </authorList>
    </citation>
    <scope>IDENTIFICATION</scope>
</reference>
<keyword evidence="3 14" id="KW-0919">Taste</keyword>
<dbReference type="Gene3D" id="1.20.1070.10">
    <property type="entry name" value="Rhodopsin 7-helix transmembrane proteins"/>
    <property type="match status" value="1"/>
</dbReference>
<evidence type="ECO:0000256" key="7">
    <source>
        <dbReference type="ARBA" id="ARBA00023040"/>
    </source>
</evidence>
<feature type="transmembrane region" description="Helical" evidence="15">
    <location>
        <begin position="264"/>
        <end position="285"/>
    </location>
</feature>
<evidence type="ECO:0000256" key="8">
    <source>
        <dbReference type="ARBA" id="ARBA00023136"/>
    </source>
</evidence>
<dbReference type="GO" id="GO:0033038">
    <property type="term" value="F:bitter taste receptor activity"/>
    <property type="evidence" value="ECO:0007669"/>
    <property type="project" value="InterPro"/>
</dbReference>
<dbReference type="GO" id="GO:0004930">
    <property type="term" value="F:G protein-coupled receptor activity"/>
    <property type="evidence" value="ECO:0007669"/>
    <property type="project" value="UniProtKB-KW"/>
</dbReference>
<keyword evidence="4 14" id="KW-0716">Sensory transduction</keyword>
<evidence type="ECO:0000256" key="3">
    <source>
        <dbReference type="ARBA" id="ARBA00022480"/>
    </source>
</evidence>
<keyword evidence="8 14" id="KW-0472">Membrane</keyword>
<keyword evidence="7 14" id="KW-0297">G-protein coupled receptor</keyword>
<dbReference type="RefSeq" id="XP_007532157.1">
    <property type="nucleotide sequence ID" value="XM_007532095.1"/>
</dbReference>
<evidence type="ECO:0000256" key="13">
    <source>
        <dbReference type="RuleBase" id="RU004423"/>
    </source>
</evidence>
<evidence type="ECO:0000256" key="6">
    <source>
        <dbReference type="ARBA" id="ARBA00022989"/>
    </source>
</evidence>
<keyword evidence="11 14" id="KW-0807">Transducer</keyword>
<dbReference type="AlphaFoldDB" id="A0A1S3AAX8"/>
<dbReference type="Proteomes" id="UP001652624">
    <property type="component" value="Chromosome 8"/>
</dbReference>
<feature type="transmembrane region" description="Helical" evidence="15">
    <location>
        <begin position="6"/>
        <end position="30"/>
    </location>
</feature>
<evidence type="ECO:0000256" key="10">
    <source>
        <dbReference type="ARBA" id="ARBA00023180"/>
    </source>
</evidence>
<dbReference type="OrthoDB" id="8876749at2759"/>
<proteinExistence type="inferred from homology"/>
<feature type="transmembrane region" description="Helical" evidence="15">
    <location>
        <begin position="189"/>
        <end position="206"/>
    </location>
</feature>
<dbReference type="PANTHER" id="PTHR11394">
    <property type="entry name" value="TASTE RECEPTOR TYPE 2"/>
    <property type="match status" value="1"/>
</dbReference>
<keyword evidence="6 15" id="KW-1133">Transmembrane helix</keyword>
<dbReference type="FunFam" id="1.20.1070.10:FF:000055">
    <property type="entry name" value="Taste receptor type 2"/>
    <property type="match status" value="1"/>
</dbReference>
<dbReference type="GO" id="GO:0016020">
    <property type="term" value="C:membrane"/>
    <property type="evidence" value="ECO:0007669"/>
    <property type="project" value="UniProtKB-SubCell"/>
</dbReference>
<feature type="transmembrane region" description="Helical" evidence="15">
    <location>
        <begin position="83"/>
        <end position="109"/>
    </location>
</feature>
<feature type="transmembrane region" description="Helical" evidence="15">
    <location>
        <begin position="129"/>
        <end position="149"/>
    </location>
</feature>
<keyword evidence="16" id="KW-1185">Reference proteome</keyword>
<name>A0A1S3AAX8_ERIEU</name>
<comment type="function">
    <text evidence="12">Gustducin-coupled receptor implicated in the perception of bitter compounds in the oral cavity and the gastrointestinal tract. Signals through PLCB2 and the calcium-regulated cation channel TRPM5.</text>
</comment>
<dbReference type="InParanoid" id="A0A1S3AAX8"/>
<dbReference type="Pfam" id="PF05296">
    <property type="entry name" value="TAS2R"/>
    <property type="match status" value="1"/>
</dbReference>
<evidence type="ECO:0000313" key="17">
    <source>
        <dbReference type="RefSeq" id="XP_007532157.1"/>
    </source>
</evidence>
<sequence>MSGFTEWVYLVLTVTLFLFGMLGNGFIGLVNGSSWLKSRRISLSDIITTLLALCSIILLWTLLVDVCLMQFPFKTHDEVRMNHILGILWAFMHHLVLWLLACLSILYCLRIASFSHPAFLWLKWRVSRVVVWMLLGALLLSCARAMFLIHELKIYTVFFGIYEKGNTTENSNKGSQYKLTHILGTLWDLPPLMASLVSYFLLLHSLRKHSRQIQQYGSSPRDPSTEAHERAIKIIFSFFFLFLFFLLALIFASSRHYLPGAERIKMIGVAVVMFHCVGHSFILIFGNSKLKQLFVQMMRCQPAI</sequence>
<evidence type="ECO:0000256" key="1">
    <source>
        <dbReference type="ARBA" id="ARBA00004141"/>
    </source>
</evidence>
<evidence type="ECO:0000256" key="5">
    <source>
        <dbReference type="ARBA" id="ARBA00022692"/>
    </source>
</evidence>
<comment type="similarity">
    <text evidence="2 13">Belongs to the G-protein coupled receptor T2R family.</text>
</comment>
<accession>A0A1S3AAX8</accession>
<evidence type="ECO:0000256" key="15">
    <source>
        <dbReference type="SAM" id="Phobius"/>
    </source>
</evidence>
<dbReference type="PANTHER" id="PTHR11394:SF49">
    <property type="entry name" value="TASTE RECEPTOR TYPE 2 MEMBER 3"/>
    <property type="match status" value="1"/>
</dbReference>
<feature type="transmembrane region" description="Helical" evidence="15">
    <location>
        <begin position="42"/>
        <end position="63"/>
    </location>
</feature>
<evidence type="ECO:0000256" key="4">
    <source>
        <dbReference type="ARBA" id="ARBA00022606"/>
    </source>
</evidence>
<evidence type="ECO:0000256" key="14">
    <source>
        <dbReference type="RuleBase" id="RU004424"/>
    </source>
</evidence>
<protein>
    <recommendedName>
        <fullName evidence="14">Taste receptor type 2</fullName>
    </recommendedName>
</protein>
<evidence type="ECO:0000313" key="16">
    <source>
        <dbReference type="Proteomes" id="UP001652624"/>
    </source>
</evidence>
<comment type="subcellular location">
    <subcellularLocation>
        <location evidence="1 14">Membrane</location>
        <topology evidence="1 14">Multi-pass membrane protein</topology>
    </subcellularLocation>
</comment>
<dbReference type="SUPFAM" id="SSF81321">
    <property type="entry name" value="Family A G protein-coupled receptor-like"/>
    <property type="match status" value="1"/>
</dbReference>